<accession>A9H930</accession>
<organism evidence="2 3">
    <name type="scientific">Gluconacetobacter diazotrophicus (strain ATCC 49037 / DSM 5601 / CCUG 37298 / CIP 103539 / LMG 7603 / PAl5)</name>
    <dbReference type="NCBI Taxonomy" id="272568"/>
    <lineage>
        <taxon>Bacteria</taxon>
        <taxon>Pseudomonadati</taxon>
        <taxon>Pseudomonadota</taxon>
        <taxon>Alphaproteobacteria</taxon>
        <taxon>Acetobacterales</taxon>
        <taxon>Acetobacteraceae</taxon>
        <taxon>Gluconacetobacter</taxon>
    </lineage>
</organism>
<dbReference type="InterPro" id="IPR002491">
    <property type="entry name" value="ABC_transptr_periplasmic_BD"/>
</dbReference>
<dbReference type="PANTHER" id="PTHR30535">
    <property type="entry name" value="VITAMIN B12-BINDING PROTEIN"/>
    <property type="match status" value="1"/>
</dbReference>
<sequence length="278" mass="29458">MKRALWGMVAGLLAWTSAGQGRPLPRVASLNLCTDQLVLMLAEPEQIVGLSPIARDCWSSVLCEQARHAPVMRPTAENIVSARPDVVLGGVYTAAVAMQAAREEGARVIAFPPVKALADIPAQIMTVANAVGAPERGRALADAFVVRLASLSADRRPDDPTAAIYAANGFVMHGGSLPDDVLAHAGFRNYATTMGLAPSPRLPMEVLIAHPPDLLILDRSGQGHSLAQALLDHPALQQAFAGRHHLDLPARLWLCGLPQTLDSIAMLRAARQDLGPSP</sequence>
<dbReference type="InterPro" id="IPR050902">
    <property type="entry name" value="ABC_Transporter_SBP"/>
</dbReference>
<evidence type="ECO:0000259" key="1">
    <source>
        <dbReference type="PROSITE" id="PS50983"/>
    </source>
</evidence>
<evidence type="ECO:0000313" key="3">
    <source>
        <dbReference type="Proteomes" id="UP000001176"/>
    </source>
</evidence>
<dbReference type="EMBL" id="AM889285">
    <property type="protein sequence ID" value="CAP54609.1"/>
    <property type="molecule type" value="Genomic_DNA"/>
</dbReference>
<keyword evidence="3" id="KW-1185">Reference proteome</keyword>
<dbReference type="KEGG" id="gdi:GDI0666"/>
<gene>
    <name evidence="2" type="ordered locus">GDI0666</name>
</gene>
<name>A9H930_GLUDA</name>
<proteinExistence type="predicted"/>
<feature type="domain" description="Fe/B12 periplasmic-binding" evidence="1">
    <location>
        <begin position="26"/>
        <end position="278"/>
    </location>
</feature>
<dbReference type="PANTHER" id="PTHR30535:SF4">
    <property type="entry name" value="HEMIN-BINDING PERIPLASMIC PROTEIN HMUT"/>
    <property type="match status" value="1"/>
</dbReference>
<dbReference type="Pfam" id="PF01497">
    <property type="entry name" value="Peripla_BP_2"/>
    <property type="match status" value="1"/>
</dbReference>
<reference evidence="2 3" key="1">
    <citation type="journal article" date="2009" name="BMC Genomics">
        <title>Complete genome sequence of the sugarcane nitrogen-fixing endophyte Gluconacetobacter diazotrophicus Pal5.</title>
        <authorList>
            <person name="Bertalan M."/>
            <person name="Albano R."/>
            <person name="Padua V."/>
            <person name="Rouws L."/>
            <person name="Rojas C."/>
            <person name="Hemerly A."/>
            <person name="Teixeira K."/>
            <person name="Schwab S."/>
            <person name="Araujo J."/>
            <person name="Oliveira A."/>
            <person name="Franca L."/>
            <person name="Magalhaes V."/>
            <person name="Alqueres S."/>
            <person name="Cardoso A."/>
            <person name="Almeida W."/>
            <person name="Loureiro M.M."/>
            <person name="Nogueira E."/>
            <person name="Cidade D."/>
            <person name="Oliveira D."/>
            <person name="Simao T."/>
            <person name="Macedo J."/>
            <person name="Valadao A."/>
            <person name="Dreschsel M."/>
            <person name="Freitas F."/>
            <person name="Vidal M."/>
            <person name="Guedes H."/>
            <person name="Rodrigues E."/>
            <person name="Meneses C."/>
            <person name="Brioso P."/>
            <person name="Pozzer L."/>
            <person name="Figueiredo D."/>
            <person name="Montano H."/>
            <person name="Junior J."/>
            <person name="Filho G."/>
            <person name="Flores V."/>
            <person name="Ferreira B."/>
            <person name="Branco A."/>
            <person name="Gonzalez P."/>
            <person name="Guillobel H."/>
            <person name="Lemos M."/>
            <person name="Seibel L."/>
            <person name="Macedo J."/>
            <person name="Alves-Ferreira M."/>
            <person name="Sachetto-Martins G."/>
            <person name="Coelho A."/>
            <person name="Santos E."/>
            <person name="Amaral G."/>
            <person name="Neves A."/>
            <person name="Pacheco A.B."/>
            <person name="Carvalho D."/>
            <person name="Lery L."/>
            <person name="Bisch P."/>
            <person name="Rossle S.C."/>
            <person name="Urmenyi T."/>
            <person name="Kruger W.V."/>
            <person name="Martins O."/>
            <person name="Baldani J.I."/>
            <person name="Ferreira P.C."/>
        </authorList>
    </citation>
    <scope>NUCLEOTIDE SEQUENCE [LARGE SCALE GENOMIC DNA]</scope>
    <source>
        <strain evidence="3">ATCC 49037 / DSM 5601 / CCUG 37298 / CIP 103539 / LMG 7603 / PAl5</strain>
    </source>
</reference>
<evidence type="ECO:0000313" key="2">
    <source>
        <dbReference type="EMBL" id="CAP54609.1"/>
    </source>
</evidence>
<dbReference type="RefSeq" id="WP_012223233.1">
    <property type="nucleotide sequence ID" value="NC_010125.1"/>
</dbReference>
<dbReference type="AlphaFoldDB" id="A9H930"/>
<protein>
    <submittedName>
        <fullName evidence="2">Putative Ferrichrome binding protein of ABC transporter</fullName>
    </submittedName>
</protein>
<dbReference type="Gene3D" id="3.40.50.1980">
    <property type="entry name" value="Nitrogenase molybdenum iron protein domain"/>
    <property type="match status" value="2"/>
</dbReference>
<dbReference type="PROSITE" id="PS50983">
    <property type="entry name" value="FE_B12_PBP"/>
    <property type="match status" value="1"/>
</dbReference>
<dbReference type="Proteomes" id="UP000001176">
    <property type="component" value="Chromosome"/>
</dbReference>
<dbReference type="OrthoDB" id="1632039at2"/>
<dbReference type="SUPFAM" id="SSF53807">
    <property type="entry name" value="Helical backbone' metal receptor"/>
    <property type="match status" value="1"/>
</dbReference>